<gene>
    <name evidence="1" type="ORF">B0T22DRAFT_158768</name>
</gene>
<evidence type="ECO:0000313" key="1">
    <source>
        <dbReference type="EMBL" id="KAK3688594.1"/>
    </source>
</evidence>
<evidence type="ECO:0000313" key="2">
    <source>
        <dbReference type="Proteomes" id="UP001270362"/>
    </source>
</evidence>
<dbReference type="EMBL" id="JAULSO010000002">
    <property type="protein sequence ID" value="KAK3688594.1"/>
    <property type="molecule type" value="Genomic_DNA"/>
</dbReference>
<reference evidence="1" key="2">
    <citation type="submission" date="2023-06" db="EMBL/GenBank/DDBJ databases">
        <authorList>
            <consortium name="Lawrence Berkeley National Laboratory"/>
            <person name="Haridas S."/>
            <person name="Hensen N."/>
            <person name="Bonometti L."/>
            <person name="Westerberg I."/>
            <person name="Brannstrom I.O."/>
            <person name="Guillou S."/>
            <person name="Cros-Aarteil S."/>
            <person name="Calhoun S."/>
            <person name="Kuo A."/>
            <person name="Mondo S."/>
            <person name="Pangilinan J."/>
            <person name="Riley R."/>
            <person name="Labutti K."/>
            <person name="Andreopoulos B."/>
            <person name="Lipzen A."/>
            <person name="Chen C."/>
            <person name="Yanf M."/>
            <person name="Daum C."/>
            <person name="Ng V."/>
            <person name="Clum A."/>
            <person name="Steindorff A."/>
            <person name="Ohm R."/>
            <person name="Martin F."/>
            <person name="Silar P."/>
            <person name="Natvig D."/>
            <person name="Lalanne C."/>
            <person name="Gautier V."/>
            <person name="Ament-Velasquez S.L."/>
            <person name="Kruys A."/>
            <person name="Hutchinson M.I."/>
            <person name="Powell A.J."/>
            <person name="Barry K."/>
            <person name="Miller A.N."/>
            <person name="Grigoriev I.V."/>
            <person name="Debuchy R."/>
            <person name="Gladieux P."/>
            <person name="Thoren M.H."/>
            <person name="Johannesson H."/>
        </authorList>
    </citation>
    <scope>NUCLEOTIDE SEQUENCE</scope>
    <source>
        <strain evidence="1">CBS 314.62</strain>
    </source>
</reference>
<protein>
    <submittedName>
        <fullName evidence="1">Uncharacterized protein</fullName>
    </submittedName>
</protein>
<sequence>MFNSGRVSYLSPMLASDSISGKDDIAEYSQTSLLEIGRFLTTIRLLAIPILSYSLHSRAPGHPDCVSTNFSCLRPVSWHGETDDENTQPYMLPGSAKIPIVAFFGLSLSLSQRFHYCMFRDNQEMLKHIDQSRFWTVMSAAWWHYLLHTRPPIPQTPGCIMQCGWALEAQRSCLGVRKVRCHVVILIPRRAHHFQCTVSSTAHHSNIWTFWRSSG</sequence>
<reference evidence="1" key="1">
    <citation type="journal article" date="2023" name="Mol. Phylogenet. Evol.">
        <title>Genome-scale phylogeny and comparative genomics of the fungal order Sordariales.</title>
        <authorList>
            <person name="Hensen N."/>
            <person name="Bonometti L."/>
            <person name="Westerberg I."/>
            <person name="Brannstrom I.O."/>
            <person name="Guillou S."/>
            <person name="Cros-Aarteil S."/>
            <person name="Calhoun S."/>
            <person name="Haridas S."/>
            <person name="Kuo A."/>
            <person name="Mondo S."/>
            <person name="Pangilinan J."/>
            <person name="Riley R."/>
            <person name="LaButti K."/>
            <person name="Andreopoulos B."/>
            <person name="Lipzen A."/>
            <person name="Chen C."/>
            <person name="Yan M."/>
            <person name="Daum C."/>
            <person name="Ng V."/>
            <person name="Clum A."/>
            <person name="Steindorff A."/>
            <person name="Ohm R.A."/>
            <person name="Martin F."/>
            <person name="Silar P."/>
            <person name="Natvig D.O."/>
            <person name="Lalanne C."/>
            <person name="Gautier V."/>
            <person name="Ament-Velasquez S.L."/>
            <person name="Kruys A."/>
            <person name="Hutchinson M.I."/>
            <person name="Powell A.J."/>
            <person name="Barry K."/>
            <person name="Miller A.N."/>
            <person name="Grigoriev I.V."/>
            <person name="Debuchy R."/>
            <person name="Gladieux P."/>
            <person name="Hiltunen Thoren M."/>
            <person name="Johannesson H."/>
        </authorList>
    </citation>
    <scope>NUCLEOTIDE SEQUENCE</scope>
    <source>
        <strain evidence="1">CBS 314.62</strain>
    </source>
</reference>
<name>A0AAE1CCK2_9PEZI</name>
<proteinExistence type="predicted"/>
<organism evidence="1 2">
    <name type="scientific">Podospora appendiculata</name>
    <dbReference type="NCBI Taxonomy" id="314037"/>
    <lineage>
        <taxon>Eukaryota</taxon>
        <taxon>Fungi</taxon>
        <taxon>Dikarya</taxon>
        <taxon>Ascomycota</taxon>
        <taxon>Pezizomycotina</taxon>
        <taxon>Sordariomycetes</taxon>
        <taxon>Sordariomycetidae</taxon>
        <taxon>Sordariales</taxon>
        <taxon>Podosporaceae</taxon>
        <taxon>Podospora</taxon>
    </lineage>
</organism>
<comment type="caution">
    <text evidence="1">The sequence shown here is derived from an EMBL/GenBank/DDBJ whole genome shotgun (WGS) entry which is preliminary data.</text>
</comment>
<dbReference type="AlphaFoldDB" id="A0AAE1CCK2"/>
<dbReference type="Proteomes" id="UP001270362">
    <property type="component" value="Unassembled WGS sequence"/>
</dbReference>
<accession>A0AAE1CCK2</accession>
<keyword evidence="2" id="KW-1185">Reference proteome</keyword>